<dbReference type="AlphaFoldDB" id="A0A2P2D976"/>
<proteinExistence type="predicted"/>
<keyword evidence="2" id="KW-1185">Reference proteome</keyword>
<evidence type="ECO:0000313" key="1">
    <source>
        <dbReference type="EMBL" id="GBF41138.1"/>
    </source>
</evidence>
<organism evidence="1 2">
    <name type="scientific">Leptospira ellinghausenii</name>
    <dbReference type="NCBI Taxonomy" id="1917822"/>
    <lineage>
        <taxon>Bacteria</taxon>
        <taxon>Pseudomonadati</taxon>
        <taxon>Spirochaetota</taxon>
        <taxon>Spirochaetia</taxon>
        <taxon>Leptospirales</taxon>
        <taxon>Leptospiraceae</taxon>
        <taxon>Leptospira</taxon>
    </lineage>
</organism>
<sequence>MENCRGFVDEALKKDVDDDKYTHYIIFEYLFSTSNRCPTVNQTLEKGINYPITLSTGTE</sequence>
<name>A0A2P2D976_9LEPT</name>
<evidence type="ECO:0000313" key="2">
    <source>
        <dbReference type="Proteomes" id="UP000245206"/>
    </source>
</evidence>
<protein>
    <submittedName>
        <fullName evidence="1">Uncharacterized protein</fullName>
    </submittedName>
</protein>
<comment type="caution">
    <text evidence="1">The sequence shown here is derived from an EMBL/GenBank/DDBJ whole genome shotgun (WGS) entry which is preliminary data.</text>
</comment>
<dbReference type="Proteomes" id="UP000245206">
    <property type="component" value="Unassembled WGS sequence"/>
</dbReference>
<gene>
    <name evidence="1" type="ORF">LPTSP2_04090</name>
</gene>
<accession>A0A2P2D976</accession>
<dbReference type="EMBL" id="BFAZ01000002">
    <property type="protein sequence ID" value="GBF41138.1"/>
    <property type="molecule type" value="Genomic_DNA"/>
</dbReference>
<reference evidence="2" key="1">
    <citation type="journal article" date="2019" name="Microbiol. Immunol.">
        <title>Molecular and phenotypic characterization of Leptospira johnsonii sp. nov., Leptospira ellinghausenii sp. nov. and Leptospira ryugenii sp. nov. isolated from soil and water in Japan.</title>
        <authorList>
            <person name="Masuzawa T."/>
            <person name="Saito M."/>
            <person name="Nakao R."/>
            <person name="Nikaido Y."/>
            <person name="Matsumoto M."/>
            <person name="Ogawa M."/>
            <person name="Yokoyama M."/>
            <person name="Hidaka Y."/>
            <person name="Tomita J."/>
            <person name="Sakakibara K."/>
            <person name="Suzuki K."/>
            <person name="Yasuda S."/>
            <person name="Sato H."/>
            <person name="Yamaguchi M."/>
            <person name="Yoshida S.I."/>
            <person name="Koizumi N."/>
            <person name="Kawamura Y."/>
        </authorList>
    </citation>
    <scope>NUCLEOTIDE SEQUENCE [LARGE SCALE GENOMIC DNA]</scope>
    <source>
        <strain evidence="2">E18</strain>
    </source>
</reference>